<keyword evidence="4" id="KW-0863">Zinc-finger</keyword>
<evidence type="ECO:0000256" key="4">
    <source>
        <dbReference type="ARBA" id="ARBA00022771"/>
    </source>
</evidence>
<feature type="compositionally biased region" description="Low complexity" evidence="13">
    <location>
        <begin position="146"/>
        <end position="159"/>
    </location>
</feature>
<comment type="subcellular location">
    <subcellularLocation>
        <location evidence="1">Nucleus</location>
    </subcellularLocation>
</comment>
<dbReference type="SUPFAM" id="SSF57903">
    <property type="entry name" value="FYVE/PHD zinc finger"/>
    <property type="match status" value="1"/>
</dbReference>
<evidence type="ECO:0000256" key="2">
    <source>
        <dbReference type="ARBA" id="ARBA00022723"/>
    </source>
</evidence>
<evidence type="ECO:0000256" key="5">
    <source>
        <dbReference type="ARBA" id="ARBA00022833"/>
    </source>
</evidence>
<dbReference type="AlphaFoldDB" id="A0A7J6F897"/>
<dbReference type="Proteomes" id="UP000525078">
    <property type="component" value="Unassembled WGS sequence"/>
</dbReference>
<keyword evidence="6" id="KW-0106">Calcium</keyword>
<dbReference type="GO" id="GO:0005525">
    <property type="term" value="F:GTP binding"/>
    <property type="evidence" value="ECO:0007669"/>
    <property type="project" value="UniProtKB-KW"/>
</dbReference>
<dbReference type="Gene3D" id="3.40.50.300">
    <property type="entry name" value="P-loop containing nucleotide triphosphate hydrolases"/>
    <property type="match status" value="1"/>
</dbReference>
<dbReference type="InterPro" id="IPR001019">
    <property type="entry name" value="Gprotein_alpha_su"/>
</dbReference>
<dbReference type="InterPro" id="IPR011011">
    <property type="entry name" value="Znf_FYVE_PHD"/>
</dbReference>
<dbReference type="PANTHER" id="PTHR36486">
    <property type="entry name" value="OS01G0977800 PROTEIN"/>
    <property type="match status" value="1"/>
</dbReference>
<keyword evidence="2 12" id="KW-0479">Metal-binding</keyword>
<dbReference type="PANTHER" id="PTHR36486:SF4">
    <property type="entry name" value="PH DOMAIN-CONTAINING PROTEIN"/>
    <property type="match status" value="1"/>
</dbReference>
<evidence type="ECO:0000256" key="8">
    <source>
        <dbReference type="ARBA" id="ARBA00023224"/>
    </source>
</evidence>
<keyword evidence="8" id="KW-0807">Transducer</keyword>
<dbReference type="FunFam" id="3.40.50.300:FF:000692">
    <property type="entry name" value="Guanine nucleotide-binding protein subunit alpha"/>
    <property type="match status" value="1"/>
</dbReference>
<dbReference type="FunFam" id="1.10.400.10:FF:000005">
    <property type="entry name" value="Extra-large guanine nucleotide-binding protein 3"/>
    <property type="match status" value="1"/>
</dbReference>
<accession>A0A7J6F897</accession>
<comment type="caution">
    <text evidence="14">The sequence shown here is derived from an EMBL/GenBank/DDBJ whole genome shotgun (WGS) entry which is preliminary data.</text>
</comment>
<dbReference type="GO" id="GO:0007186">
    <property type="term" value="P:G protein-coupled receptor signaling pathway"/>
    <property type="evidence" value="ECO:0007669"/>
    <property type="project" value="InterPro"/>
</dbReference>
<dbReference type="InterPro" id="IPR053057">
    <property type="entry name" value="XLG_GTP-binding"/>
</dbReference>
<proteinExistence type="inferred from homology"/>
<protein>
    <submittedName>
        <fullName evidence="14">Uncharacterized protein</fullName>
    </submittedName>
</protein>
<feature type="binding site" evidence="12">
    <location>
        <position position="696"/>
    </location>
    <ligand>
        <name>Mg(2+)</name>
        <dbReference type="ChEBI" id="CHEBI:18420"/>
    </ligand>
</feature>
<dbReference type="GO" id="GO:0003924">
    <property type="term" value="F:GTPase activity"/>
    <property type="evidence" value="ECO:0007669"/>
    <property type="project" value="InterPro"/>
</dbReference>
<keyword evidence="9" id="KW-0539">Nucleus</keyword>
<keyword evidence="7 11" id="KW-0342">GTP-binding</keyword>
<feature type="region of interest" description="Disordered" evidence="13">
    <location>
        <begin position="135"/>
        <end position="159"/>
    </location>
</feature>
<evidence type="ECO:0000256" key="3">
    <source>
        <dbReference type="ARBA" id="ARBA00022741"/>
    </source>
</evidence>
<evidence type="ECO:0000256" key="7">
    <source>
        <dbReference type="ARBA" id="ARBA00023134"/>
    </source>
</evidence>
<organism evidence="14 15">
    <name type="scientific">Cannabis sativa</name>
    <name type="common">Hemp</name>
    <name type="synonym">Marijuana</name>
    <dbReference type="NCBI Taxonomy" id="3483"/>
    <lineage>
        <taxon>Eukaryota</taxon>
        <taxon>Viridiplantae</taxon>
        <taxon>Streptophyta</taxon>
        <taxon>Embryophyta</taxon>
        <taxon>Tracheophyta</taxon>
        <taxon>Spermatophyta</taxon>
        <taxon>Magnoliopsida</taxon>
        <taxon>eudicotyledons</taxon>
        <taxon>Gunneridae</taxon>
        <taxon>Pentapetalae</taxon>
        <taxon>rosids</taxon>
        <taxon>fabids</taxon>
        <taxon>Rosales</taxon>
        <taxon>Cannabaceae</taxon>
        <taxon>Cannabis</taxon>
    </lineage>
</organism>
<dbReference type="PROSITE" id="PS51882">
    <property type="entry name" value="G_ALPHA"/>
    <property type="match status" value="1"/>
</dbReference>
<reference evidence="14 15" key="1">
    <citation type="journal article" date="2020" name="bioRxiv">
        <title>Sequence and annotation of 42 cannabis genomes reveals extensive copy number variation in cannabinoid synthesis and pathogen resistance genes.</title>
        <authorList>
            <person name="Mckernan K.J."/>
            <person name="Helbert Y."/>
            <person name="Kane L.T."/>
            <person name="Ebling H."/>
            <person name="Zhang L."/>
            <person name="Liu B."/>
            <person name="Eaton Z."/>
            <person name="Mclaughlin S."/>
            <person name="Kingan S."/>
            <person name="Baybayan P."/>
            <person name="Concepcion G."/>
            <person name="Jordan M."/>
            <person name="Riva A."/>
            <person name="Barbazuk W."/>
            <person name="Harkins T."/>
        </authorList>
    </citation>
    <scope>NUCLEOTIDE SEQUENCE [LARGE SCALE GENOMIC DNA]</scope>
    <source>
        <strain evidence="15">cv. Jamaican Lion 4</strain>
        <tissue evidence="14">Leaf</tissue>
    </source>
</reference>
<dbReference type="GO" id="GO:0031683">
    <property type="term" value="F:G-protein beta/gamma-subunit complex binding"/>
    <property type="evidence" value="ECO:0007669"/>
    <property type="project" value="InterPro"/>
</dbReference>
<sequence>MAAIFRKLRPTATSSVPVHEEEDTFNVEYSIALEYHGPPVTYNIPHAAPVDFDHIPTAAAATVVASASLLNDSSVPVIQPIMKRKAETRPEAVTQAVIRSNSNKDPRLTESSLRFSGNLQISDDILGAGEEANEGFENYMNPTNWESTESGLSSRSLSSEVFSHKAEDEDCGGETPHHVRRISVVTFRDPDSNDVVENTEWSEYGEVQAVEQRPVAVRTGKKGSCYRCHTGNRFTEKEVCIVCGAKYCASCVLRAMGSMPEGRKCVTCIGYRIDESRRWTLGKRSRLLKRLLTDLEVEQIMKSELLSKANQLPSNLVFVNGEPLSQEELVRLQSCSNPPRKLKPGSYWYDNVSGFWGKQGRVYNQIISPQLNIGGHINKNASNGNTNIMINNREITKIERRILQLAGVPCEGNIHYWVDRDGSYQEEGMNNVLGKIWDKVTVKIACAVLSLPIPSDPSNSSTEEKDTALTTPNQFEEKIVYKFLLVGSDRSGTSTIFKQFTLKITTRKNNKILYLLELMEANINFLLQAKLLYNVPFTEDERQSIKWMIQAKLYSYLGILLEGRDRFEEECLFEMEKEKLNQPGPSVKTTEVTGETEQTTMYSIGKRLKAFSDWLLKVMASGNLDAIFPAATREYAQFVEDLWNDPAIQETYNRRNELEMLPQNASYFLNRAAEISRADYTPSDMDILYAEGMTPSNGVASVEFSCQKMEQESMVDGLSHSDPTMRCQLIRVHPRSLGENCKWLQMFEDVDIVLFCISLSDYDEFVEDGNGDLVNKMMASKHLFESIVTHPSFEKKEFLLLLNKYDLLEEKIECATICPLSTCEWFQDFQPVTSSNPSSSSSSNTNTNNTTLAHRAFQYVAMKFKRLFHSLTDRKLFVSLINGLEYETVDEALRYGGEILKWVEEKPKLLADQQISSTSIEASSSS</sequence>
<dbReference type="SUPFAM" id="SSF47895">
    <property type="entry name" value="Transducin (alpha subunit), insertion domain"/>
    <property type="match status" value="1"/>
</dbReference>
<evidence type="ECO:0000256" key="11">
    <source>
        <dbReference type="PIRSR" id="PIRSR601019-1"/>
    </source>
</evidence>
<evidence type="ECO:0000256" key="13">
    <source>
        <dbReference type="SAM" id="MobiDB-lite"/>
    </source>
</evidence>
<evidence type="ECO:0000256" key="1">
    <source>
        <dbReference type="ARBA" id="ARBA00004123"/>
    </source>
</evidence>
<dbReference type="PRINTS" id="PR00318">
    <property type="entry name" value="GPROTEINA"/>
</dbReference>
<feature type="binding site" evidence="11">
    <location>
        <begin position="716"/>
        <end position="728"/>
    </location>
    <ligand>
        <name>GTP</name>
        <dbReference type="ChEBI" id="CHEBI:37565"/>
    </ligand>
</feature>
<dbReference type="Gene3D" id="1.10.400.10">
    <property type="entry name" value="GI Alpha 1, domain 2-like"/>
    <property type="match status" value="1"/>
</dbReference>
<dbReference type="GO" id="GO:0008270">
    <property type="term" value="F:zinc ion binding"/>
    <property type="evidence" value="ECO:0007669"/>
    <property type="project" value="UniProtKB-KW"/>
</dbReference>
<evidence type="ECO:0000256" key="9">
    <source>
        <dbReference type="ARBA" id="ARBA00023242"/>
    </source>
</evidence>
<evidence type="ECO:0000256" key="12">
    <source>
        <dbReference type="PIRSR" id="PIRSR601019-2"/>
    </source>
</evidence>
<keyword evidence="12" id="KW-0460">Magnesium</keyword>
<comment type="similarity">
    <text evidence="10">Belongs to the G-alpha family. XLG subfamily.</text>
</comment>
<feature type="binding site" evidence="11">
    <location>
        <begin position="803"/>
        <end position="806"/>
    </location>
    <ligand>
        <name>GTP</name>
        <dbReference type="ChEBI" id="CHEBI:37565"/>
    </ligand>
</feature>
<keyword evidence="5" id="KW-0862">Zinc</keyword>
<dbReference type="SMART" id="SM00275">
    <property type="entry name" value="G_alpha"/>
    <property type="match status" value="1"/>
</dbReference>
<dbReference type="GO" id="GO:0005634">
    <property type="term" value="C:nucleus"/>
    <property type="evidence" value="ECO:0007669"/>
    <property type="project" value="UniProtKB-SubCell"/>
</dbReference>
<gene>
    <name evidence="14" type="ORF">F8388_013951</name>
</gene>
<keyword evidence="3 11" id="KW-0547">Nucleotide-binding</keyword>
<dbReference type="Pfam" id="PF00503">
    <property type="entry name" value="G-alpha"/>
    <property type="match status" value="1"/>
</dbReference>
<dbReference type="EMBL" id="JAATIP010000146">
    <property type="protein sequence ID" value="KAF4366886.1"/>
    <property type="molecule type" value="Genomic_DNA"/>
</dbReference>
<evidence type="ECO:0000256" key="6">
    <source>
        <dbReference type="ARBA" id="ARBA00022837"/>
    </source>
</evidence>
<evidence type="ECO:0000313" key="14">
    <source>
        <dbReference type="EMBL" id="KAF4366886.1"/>
    </source>
</evidence>
<name>A0A7J6F897_CANSA</name>
<dbReference type="InterPro" id="IPR027417">
    <property type="entry name" value="P-loop_NTPase"/>
</dbReference>
<dbReference type="SUPFAM" id="SSF52540">
    <property type="entry name" value="P-loop containing nucleoside triphosphate hydrolases"/>
    <property type="match status" value="1"/>
</dbReference>
<dbReference type="InterPro" id="IPR011025">
    <property type="entry name" value="GproteinA_insert"/>
</dbReference>
<evidence type="ECO:0000313" key="15">
    <source>
        <dbReference type="Proteomes" id="UP000525078"/>
    </source>
</evidence>
<evidence type="ECO:0000256" key="10">
    <source>
        <dbReference type="ARBA" id="ARBA00060880"/>
    </source>
</evidence>